<dbReference type="PANTHER" id="PTHR12526">
    <property type="entry name" value="GLYCOSYLTRANSFERASE"/>
    <property type="match status" value="1"/>
</dbReference>
<sequence>MDKASDCNGLDVLFIAANTRSLAVNRGSFIRAMQERGLSVGALVPDEEFLPEVHGLGVATWHYPLERHSMGVGGEISRFLALRRLIRQIAPRAVFAYSVKPIVLGIPAARLAGVAETYCLATGLGYLYGRNDRRTRLIRSLVNGCYALSGGLSRAFFFQNPDDRDELQQLSLFRRFTRSVVVNGSGVDPDEYPFSEPPVAPVRFLFMGRFLQEKGIREFVSAARQVARRQGGVEFVALGDTDETTVNGIGAEEVAAWREEGIVTLPGRVRDVRSHLQAASVMVLPSYYREGIPRSLLEAMSTGRPVITCDSPGCRETVDDGSNGWLIPPGDAAALAERMQAFVSDPGLIVRMGRAGRALVLERFTTDFVNRQMLDEMPIANLGQPLGDLA</sequence>
<dbReference type="Pfam" id="PF13692">
    <property type="entry name" value="Glyco_trans_1_4"/>
    <property type="match status" value="1"/>
</dbReference>
<protein>
    <submittedName>
        <fullName evidence="1">Glycosyltransferase family 4 protein</fullName>
    </submittedName>
</protein>
<gene>
    <name evidence="1" type="ORF">HOP53_06325</name>
</gene>
<comment type="caution">
    <text evidence="1">The sequence shown here is derived from an EMBL/GenBank/DDBJ whole genome shotgun (WGS) entry which is preliminary data.</text>
</comment>
<accession>A0ABS9A103</accession>
<keyword evidence="2" id="KW-1185">Reference proteome</keyword>
<organism evidence="1 2">
    <name type="scientific">Billgrantia ethanolica</name>
    <dbReference type="NCBI Taxonomy" id="2733486"/>
    <lineage>
        <taxon>Bacteria</taxon>
        <taxon>Pseudomonadati</taxon>
        <taxon>Pseudomonadota</taxon>
        <taxon>Gammaproteobacteria</taxon>
        <taxon>Oceanospirillales</taxon>
        <taxon>Halomonadaceae</taxon>
        <taxon>Billgrantia</taxon>
    </lineage>
</organism>
<evidence type="ECO:0000313" key="1">
    <source>
        <dbReference type="EMBL" id="MCE8002450.1"/>
    </source>
</evidence>
<proteinExistence type="predicted"/>
<evidence type="ECO:0000313" key="2">
    <source>
        <dbReference type="Proteomes" id="UP001320168"/>
    </source>
</evidence>
<dbReference type="Gene3D" id="3.40.50.2000">
    <property type="entry name" value="Glycogen Phosphorylase B"/>
    <property type="match status" value="2"/>
</dbReference>
<dbReference type="PANTHER" id="PTHR12526:SF638">
    <property type="entry name" value="SPORE COAT PROTEIN SA"/>
    <property type="match status" value="1"/>
</dbReference>
<dbReference type="SUPFAM" id="SSF53756">
    <property type="entry name" value="UDP-Glycosyltransferase/glycogen phosphorylase"/>
    <property type="match status" value="1"/>
</dbReference>
<dbReference type="CDD" id="cd03808">
    <property type="entry name" value="GT4_CapM-like"/>
    <property type="match status" value="1"/>
</dbReference>
<dbReference type="Proteomes" id="UP001320168">
    <property type="component" value="Unassembled WGS sequence"/>
</dbReference>
<reference evidence="1 2" key="1">
    <citation type="journal article" date="2021" name="Front. Microbiol.">
        <title>Aerobic Denitrification and Heterotrophic Sulfur Oxidation in the Genus Halomonas Revealed by Six Novel Species Characterizations and Genome-Based Analysis.</title>
        <authorList>
            <person name="Wang L."/>
            <person name="Shao Z."/>
        </authorList>
    </citation>
    <scope>NUCLEOTIDE SEQUENCE [LARGE SCALE GENOMIC DNA]</scope>
    <source>
        <strain evidence="1 2">MCCC 1A11081</strain>
    </source>
</reference>
<name>A0ABS9A103_9GAMM</name>
<dbReference type="RefSeq" id="WP_234269226.1">
    <property type="nucleotide sequence ID" value="NZ_JABFTX010000001.1"/>
</dbReference>
<dbReference type="EMBL" id="JABFTX010000001">
    <property type="protein sequence ID" value="MCE8002450.1"/>
    <property type="molecule type" value="Genomic_DNA"/>
</dbReference>